<dbReference type="Gene3D" id="3.30.559.10">
    <property type="entry name" value="Chloramphenicol acetyltransferase-like domain"/>
    <property type="match status" value="1"/>
</dbReference>
<dbReference type="Gene3D" id="4.10.320.10">
    <property type="entry name" value="E3-binding domain"/>
    <property type="match status" value="1"/>
</dbReference>
<dbReference type="PROSITE" id="PS00189">
    <property type="entry name" value="LIPOYL"/>
    <property type="match status" value="1"/>
</dbReference>
<dbReference type="GO" id="GO:0005737">
    <property type="term" value="C:cytoplasm"/>
    <property type="evidence" value="ECO:0007669"/>
    <property type="project" value="TreeGrafter"/>
</dbReference>
<evidence type="ECO:0000313" key="15">
    <source>
        <dbReference type="Proteomes" id="UP000034029"/>
    </source>
</evidence>
<feature type="region of interest" description="Disordered" evidence="10">
    <location>
        <begin position="69"/>
        <end position="141"/>
    </location>
</feature>
<comment type="catalytic activity">
    <reaction evidence="8">
        <text>N(6)-[(R)-dihydrolipoyl]-L-lysyl-[protein] + acetyl-CoA = N(6)-[(R)-S(8)-acetyldihydrolipoyl]-L-lysyl-[protein] + CoA</text>
        <dbReference type="Rhea" id="RHEA:17017"/>
        <dbReference type="Rhea" id="RHEA-COMP:10475"/>
        <dbReference type="Rhea" id="RHEA-COMP:10478"/>
        <dbReference type="ChEBI" id="CHEBI:57287"/>
        <dbReference type="ChEBI" id="CHEBI:57288"/>
        <dbReference type="ChEBI" id="CHEBI:83100"/>
        <dbReference type="ChEBI" id="CHEBI:83111"/>
        <dbReference type="EC" id="2.3.1.12"/>
    </reaction>
</comment>
<keyword evidence="6 9" id="KW-0012">Acyltransferase</keyword>
<protein>
    <recommendedName>
        <fullName evidence="9">Dihydrolipoamide acetyltransferase component of pyruvate dehydrogenase complex</fullName>
        <ecNumber evidence="9">2.3.1.-</ecNumber>
    </recommendedName>
</protein>
<dbReference type="Pfam" id="PF00364">
    <property type="entry name" value="Biotin_lipoyl"/>
    <property type="match status" value="1"/>
</dbReference>
<accession>A0A0F7D457</accession>
<dbReference type="SUPFAM" id="SSF47005">
    <property type="entry name" value="Peripheral subunit-binding domain of 2-oxo acid dehydrogenase complex"/>
    <property type="match status" value="1"/>
</dbReference>
<dbReference type="PROSITE" id="PS50968">
    <property type="entry name" value="BIOTINYL_LIPOYL"/>
    <property type="match status" value="1"/>
</dbReference>
<feature type="domain" description="Lipoyl-binding" evidence="11">
    <location>
        <begin position="2"/>
        <end position="77"/>
    </location>
</feature>
<evidence type="ECO:0000256" key="3">
    <source>
        <dbReference type="ARBA" id="ARBA00011484"/>
    </source>
</evidence>
<evidence type="ECO:0000256" key="1">
    <source>
        <dbReference type="ARBA" id="ARBA00001938"/>
    </source>
</evidence>
<dbReference type="Proteomes" id="UP000034029">
    <property type="component" value="Chromosome"/>
</dbReference>
<dbReference type="InterPro" id="IPR023213">
    <property type="entry name" value="CAT-like_dom_sf"/>
</dbReference>
<dbReference type="InterPro" id="IPR036625">
    <property type="entry name" value="E3-bd_dom_sf"/>
</dbReference>
<comment type="function">
    <text evidence="7">The pyruvate dehydrogenase complex catalyzes the overall conversion of pyruvate to acetyl-CoA and CO(2). It contains multiple copies of three enzymatic components: pyruvate dehydrogenase (E1), dihydrolipoamide acetyltransferase (E2) and lipoamide dehydrogenase (E3).</text>
</comment>
<comment type="cofactor">
    <cofactor evidence="1 9">
        <name>(R)-lipoate</name>
        <dbReference type="ChEBI" id="CHEBI:83088"/>
    </cofactor>
</comment>
<dbReference type="CDD" id="cd06849">
    <property type="entry name" value="lipoyl_domain"/>
    <property type="match status" value="1"/>
</dbReference>
<keyword evidence="4 9" id="KW-0808">Transferase</keyword>
<comment type="similarity">
    <text evidence="2 9">Belongs to the 2-oxoacid dehydrogenase family.</text>
</comment>
<dbReference type="InterPro" id="IPR003016">
    <property type="entry name" value="2-oxoA_DH_lipoyl-BS"/>
</dbReference>
<dbReference type="OrthoDB" id="9805770at2"/>
<proteinExistence type="inferred from homology"/>
<evidence type="ECO:0000256" key="9">
    <source>
        <dbReference type="RuleBase" id="RU003423"/>
    </source>
</evidence>
<dbReference type="EC" id="2.3.1.-" evidence="9"/>
<name>A0A0F7D457_9STAP</name>
<feature type="domain" description="Peripheral subunit-binding (PSBD)" evidence="12">
    <location>
        <begin position="135"/>
        <end position="172"/>
    </location>
</feature>
<reference evidence="13 15" key="1">
    <citation type="journal article" date="2015" name="Int. J. Syst. Evol. Microbiol.">
        <title>Complete genome sequence of Salinicoccus halodurans H3B36, isolated from the Qaidam Basin in China.</title>
        <authorList>
            <person name="Jiang K."/>
            <person name="Xue Y."/>
            <person name="Ma Y."/>
        </authorList>
    </citation>
    <scope>NUCLEOTIDE SEQUENCE [LARGE SCALE GENOMIC DNA]</scope>
    <source>
        <strain evidence="13 15">H3B36</strain>
    </source>
</reference>
<evidence type="ECO:0000256" key="2">
    <source>
        <dbReference type="ARBA" id="ARBA00007317"/>
    </source>
</evidence>
<dbReference type="Pfam" id="PF00198">
    <property type="entry name" value="2-oxoacid_dh"/>
    <property type="match status" value="1"/>
</dbReference>
<dbReference type="FunFam" id="3.30.559.10:FF:000007">
    <property type="entry name" value="Dihydrolipoamide acetyltransferase component of pyruvate dehydrogenase complex"/>
    <property type="match status" value="1"/>
</dbReference>
<evidence type="ECO:0000256" key="4">
    <source>
        <dbReference type="ARBA" id="ARBA00022679"/>
    </source>
</evidence>
<evidence type="ECO:0000256" key="6">
    <source>
        <dbReference type="ARBA" id="ARBA00023315"/>
    </source>
</evidence>
<evidence type="ECO:0000313" key="13">
    <source>
        <dbReference type="EMBL" id="AKG73655.1"/>
    </source>
</evidence>
<dbReference type="PROSITE" id="PS51826">
    <property type="entry name" value="PSBD"/>
    <property type="match status" value="1"/>
</dbReference>
<comment type="subunit">
    <text evidence="3">Forms a 24-polypeptide structural core with octahedral symmetry.</text>
</comment>
<dbReference type="InterPro" id="IPR050743">
    <property type="entry name" value="2-oxoacid_DH_E2_comp"/>
</dbReference>
<evidence type="ECO:0000256" key="7">
    <source>
        <dbReference type="ARBA" id="ARBA00025211"/>
    </source>
</evidence>
<dbReference type="InterPro" id="IPR011053">
    <property type="entry name" value="Single_hybrid_motif"/>
</dbReference>
<dbReference type="Gene3D" id="2.40.50.100">
    <property type="match status" value="1"/>
</dbReference>
<dbReference type="RefSeq" id="WP_046789845.1">
    <property type="nucleotide sequence ID" value="NZ_CP011366.1"/>
</dbReference>
<evidence type="ECO:0000256" key="5">
    <source>
        <dbReference type="ARBA" id="ARBA00022823"/>
    </source>
</evidence>
<evidence type="ECO:0000259" key="12">
    <source>
        <dbReference type="PROSITE" id="PS51826"/>
    </source>
</evidence>
<evidence type="ECO:0000313" key="16">
    <source>
        <dbReference type="Proteomes" id="UP000183090"/>
    </source>
</evidence>
<dbReference type="AlphaFoldDB" id="A0A0F7D457"/>
<dbReference type="SUPFAM" id="SSF51230">
    <property type="entry name" value="Single hybrid motif"/>
    <property type="match status" value="1"/>
</dbReference>
<keyword evidence="15" id="KW-1185">Reference proteome</keyword>
<reference evidence="15" key="2">
    <citation type="submission" date="2015-04" db="EMBL/GenBank/DDBJ databases">
        <title>Complete genome sequence of Salinicoccus halodurans strain H3B36, isolated from the Qaidam basin of China.</title>
        <authorList>
            <person name="Ma Y."/>
            <person name="Jiang K."/>
            <person name="Xue Y."/>
        </authorList>
    </citation>
    <scope>NUCLEOTIDE SEQUENCE [LARGE SCALE GENOMIC DNA]</scope>
    <source>
        <strain evidence="15">H3B36</strain>
    </source>
</reference>
<dbReference type="InterPro" id="IPR000089">
    <property type="entry name" value="Biotin_lipoyl"/>
</dbReference>
<dbReference type="PANTHER" id="PTHR43178:SF5">
    <property type="entry name" value="LIPOAMIDE ACYLTRANSFERASE COMPONENT OF BRANCHED-CHAIN ALPHA-KETO ACID DEHYDROGENASE COMPLEX, MITOCHONDRIAL"/>
    <property type="match status" value="1"/>
</dbReference>
<dbReference type="SUPFAM" id="SSF52777">
    <property type="entry name" value="CoA-dependent acyltransferases"/>
    <property type="match status" value="1"/>
</dbReference>
<gene>
    <name evidence="13" type="ORF">AAT16_05155</name>
    <name evidence="14" type="ORF">SAMN05216235_0270</name>
</gene>
<dbReference type="KEGG" id="shv:AAT16_05155"/>
<dbReference type="EMBL" id="CP011366">
    <property type="protein sequence ID" value="AKG73655.1"/>
    <property type="molecule type" value="Genomic_DNA"/>
</dbReference>
<dbReference type="Pfam" id="PF02817">
    <property type="entry name" value="E3_binding"/>
    <property type="match status" value="1"/>
</dbReference>
<dbReference type="PANTHER" id="PTHR43178">
    <property type="entry name" value="DIHYDROLIPOAMIDE ACETYLTRANSFERASE COMPONENT OF PYRUVATE DEHYDROGENASE COMPLEX"/>
    <property type="match status" value="1"/>
</dbReference>
<evidence type="ECO:0000259" key="11">
    <source>
        <dbReference type="PROSITE" id="PS50968"/>
    </source>
</evidence>
<feature type="compositionally biased region" description="Acidic residues" evidence="10">
    <location>
        <begin position="78"/>
        <end position="88"/>
    </location>
</feature>
<evidence type="ECO:0000313" key="14">
    <source>
        <dbReference type="EMBL" id="SFK53894.1"/>
    </source>
</evidence>
<dbReference type="EMBL" id="FOTB01000001">
    <property type="protein sequence ID" value="SFK53894.1"/>
    <property type="molecule type" value="Genomic_DNA"/>
</dbReference>
<evidence type="ECO:0000256" key="8">
    <source>
        <dbReference type="ARBA" id="ARBA00048370"/>
    </source>
</evidence>
<keyword evidence="14" id="KW-0670">Pyruvate</keyword>
<reference evidence="14 16" key="3">
    <citation type="submission" date="2016-10" db="EMBL/GenBank/DDBJ databases">
        <authorList>
            <person name="Varghese N."/>
            <person name="Submissions S."/>
        </authorList>
    </citation>
    <scope>NUCLEOTIDE SEQUENCE [LARGE SCALE GENOMIC DNA]</scope>
    <source>
        <strain evidence="14 16">CGMCC 1.6501</strain>
    </source>
</reference>
<sequence>MAFEFKLPDIGEGIHEGEIVKWFIAEGEEIKEDDVLAEVQNDKAVVEIPSPVDGTVKKLHVEEGTVTTVGETIVTIDDGSEDSGESESSESKDKPDDSKKEEKTEEKSESKEETKEDSSEDKETAKKETSGERVIAMPSVRKFARDNDVDINEVSGSGKNGRVLKEDIEAFQDGGQTSESTETEEQTSEAPASKETKQAAPEGQYPETREKMSGMRKAIAKAMVNSKQTSPHVTHLDEVEVEALWNHRKKFKDVAAEQGVKLTFLPYVVKALVSMLKKFPEMNSSIDNETFEVIQKHYYNVGIAADTERGLVVPVVKEADKKSMFEISDEINQLAGKARDGKLSGEEMKGGSMTISNLGSAGGQWFTPVINQPEVAILGIGRIEQKPMVVDGEIVAKPVLALSMSYDHRQIDGMTAQNALNHVKRLLNNPELLLMEG</sequence>
<feature type="region of interest" description="Disordered" evidence="10">
    <location>
        <begin position="172"/>
        <end position="212"/>
    </location>
</feature>
<dbReference type="InterPro" id="IPR004167">
    <property type="entry name" value="PSBD"/>
</dbReference>
<feature type="compositionally biased region" description="Basic and acidic residues" evidence="10">
    <location>
        <begin position="89"/>
        <end position="131"/>
    </location>
</feature>
<keyword evidence="5 9" id="KW-0450">Lipoyl</keyword>
<dbReference type="GO" id="GO:0031405">
    <property type="term" value="F:lipoic acid binding"/>
    <property type="evidence" value="ECO:0007669"/>
    <property type="project" value="TreeGrafter"/>
</dbReference>
<dbReference type="InterPro" id="IPR001078">
    <property type="entry name" value="2-oxoacid_DH_actylTfrase"/>
</dbReference>
<dbReference type="Proteomes" id="UP000183090">
    <property type="component" value="Unassembled WGS sequence"/>
</dbReference>
<organism evidence="14 16">
    <name type="scientific">Salinicoccus halodurans</name>
    <dbReference type="NCBI Taxonomy" id="407035"/>
    <lineage>
        <taxon>Bacteria</taxon>
        <taxon>Bacillati</taxon>
        <taxon>Bacillota</taxon>
        <taxon>Bacilli</taxon>
        <taxon>Bacillales</taxon>
        <taxon>Staphylococcaceae</taxon>
        <taxon>Salinicoccus</taxon>
    </lineage>
</organism>
<evidence type="ECO:0000256" key="10">
    <source>
        <dbReference type="SAM" id="MobiDB-lite"/>
    </source>
</evidence>
<dbReference type="GO" id="GO:0004742">
    <property type="term" value="F:dihydrolipoyllysine-residue acetyltransferase activity"/>
    <property type="evidence" value="ECO:0007669"/>
    <property type="project" value="UniProtKB-EC"/>
</dbReference>